<reference evidence="9" key="1">
    <citation type="journal article" date="2020" name="bioRxiv">
        <title>Genomic and phenotypic heterogeneity of clinical isolates of the human pathogens Aspergillus fumigatus, Aspergillus lentulus and Aspergillus fumigatiaffinis.</title>
        <authorList>
            <person name="dos Santos R.A.C."/>
            <person name="Steenwyk J.L."/>
            <person name="Rivero-Menendez O."/>
            <person name="Mead M.E."/>
            <person name="Silva L.P."/>
            <person name="Bastos R.W."/>
            <person name="Alastruey-Izquierdo A."/>
            <person name="Goldman G.H."/>
            <person name="Rokas A."/>
        </authorList>
    </citation>
    <scope>NUCLEOTIDE SEQUENCE</scope>
    <source>
        <strain evidence="9">CNM-CM6805</strain>
    </source>
</reference>
<keyword evidence="2 7" id="KW-0812">Transmembrane</keyword>
<feature type="transmembrane region" description="Helical" evidence="7">
    <location>
        <begin position="178"/>
        <end position="200"/>
    </location>
</feature>
<dbReference type="InterPro" id="IPR049326">
    <property type="entry name" value="Rhodopsin_dom_fungi"/>
</dbReference>
<feature type="transmembrane region" description="Helical" evidence="7">
    <location>
        <begin position="212"/>
        <end position="234"/>
    </location>
</feature>
<evidence type="ECO:0000256" key="3">
    <source>
        <dbReference type="ARBA" id="ARBA00022989"/>
    </source>
</evidence>
<dbReference type="InterPro" id="IPR052337">
    <property type="entry name" value="SAT4-like"/>
</dbReference>
<evidence type="ECO:0000313" key="10">
    <source>
        <dbReference type="Proteomes" id="UP000653565"/>
    </source>
</evidence>
<comment type="caution">
    <text evidence="9">The sequence shown here is derived from an EMBL/GenBank/DDBJ whole genome shotgun (WGS) entry which is preliminary data.</text>
</comment>
<comment type="similarity">
    <text evidence="5">Belongs to the SAT4 family.</text>
</comment>
<evidence type="ECO:0000256" key="5">
    <source>
        <dbReference type="ARBA" id="ARBA00038359"/>
    </source>
</evidence>
<comment type="subcellular location">
    <subcellularLocation>
        <location evidence="1">Membrane</location>
        <topology evidence="1">Multi-pass membrane protein</topology>
    </subcellularLocation>
</comment>
<evidence type="ECO:0000256" key="4">
    <source>
        <dbReference type="ARBA" id="ARBA00023136"/>
    </source>
</evidence>
<proteinExistence type="inferred from homology"/>
<reference evidence="9" key="2">
    <citation type="submission" date="2020-04" db="EMBL/GenBank/DDBJ databases">
        <authorList>
            <person name="Santos R.A.C."/>
            <person name="Steenwyk J.L."/>
            <person name="Rivero-Menendez O."/>
            <person name="Mead M.E."/>
            <person name="Silva L.P."/>
            <person name="Bastos R.W."/>
            <person name="Alastruey-Izquierdo A."/>
            <person name="Goldman G.H."/>
            <person name="Rokas A."/>
        </authorList>
    </citation>
    <scope>NUCLEOTIDE SEQUENCE</scope>
    <source>
        <strain evidence="9">CNM-CM6805</strain>
    </source>
</reference>
<evidence type="ECO:0000256" key="2">
    <source>
        <dbReference type="ARBA" id="ARBA00022692"/>
    </source>
</evidence>
<sequence length="378" mass="41955">MAGSPPGADPTKTPLVPAPAGQQSNFVNPVSHVNEYYIIAGICTALMTFLVFVRLYIRFLVTRTPWWDDLTAVIALLSQFAYTGVIIKEGSLGLGRHAWDVTLADFAEFDKYARPLTAPAIYFTKLTLLLLYLRLFLLNRPVKIGIWGGIVFCTMYYTAAFFLNLFLKDLHALSKLAYSVGVVGVVSDVYIITLPLLAIAQLRLSRAKKWRVAAVFLTGLLSVVMSFLGCIYRFQVNIMDITYSLLPIYIVKYVSLRLLNCLPILTLPSKTSTLEVDIGIICTCLPLLGALFKENTKESRRPTSSRSIQNRLSPSRSRFPHSVDKKHQNHSSDNIELLPQTSAAGAVPETNTVSPPSSPPNAIWCKTTIEQKWGESCC</sequence>
<feature type="domain" description="Rhodopsin" evidence="8">
    <location>
        <begin position="53"/>
        <end position="166"/>
    </location>
</feature>
<name>A0A8H4MCX6_9EURO</name>
<dbReference type="PANTHER" id="PTHR33048:SF158">
    <property type="entry name" value="MEMBRANE PROTEIN PTH11-LIKE, PUTATIVE-RELATED"/>
    <property type="match status" value="1"/>
</dbReference>
<feature type="domain" description="Rhodopsin" evidence="8">
    <location>
        <begin position="174"/>
        <end position="293"/>
    </location>
</feature>
<accession>A0A8H4MCX6</accession>
<evidence type="ECO:0000313" key="9">
    <source>
        <dbReference type="EMBL" id="KAF4241380.1"/>
    </source>
</evidence>
<dbReference type="Proteomes" id="UP000653565">
    <property type="component" value="Unassembled WGS sequence"/>
</dbReference>
<dbReference type="GO" id="GO:0016020">
    <property type="term" value="C:membrane"/>
    <property type="evidence" value="ECO:0007669"/>
    <property type="project" value="UniProtKB-SubCell"/>
</dbReference>
<dbReference type="AlphaFoldDB" id="A0A8H4MCX6"/>
<protein>
    <recommendedName>
        <fullName evidence="8">Rhodopsin domain-containing protein</fullName>
    </recommendedName>
</protein>
<dbReference type="EMBL" id="JAAAPX010000021">
    <property type="protein sequence ID" value="KAF4241380.1"/>
    <property type="molecule type" value="Genomic_DNA"/>
</dbReference>
<feature type="transmembrane region" description="Helical" evidence="7">
    <location>
        <begin position="36"/>
        <end position="57"/>
    </location>
</feature>
<dbReference type="PANTHER" id="PTHR33048">
    <property type="entry name" value="PTH11-LIKE INTEGRAL MEMBRANE PROTEIN (AFU_ORTHOLOGUE AFUA_5G11245)"/>
    <property type="match status" value="1"/>
</dbReference>
<dbReference type="OrthoDB" id="444631at2759"/>
<organism evidence="9 10">
    <name type="scientific">Aspergillus fumigatiaffinis</name>
    <dbReference type="NCBI Taxonomy" id="340414"/>
    <lineage>
        <taxon>Eukaryota</taxon>
        <taxon>Fungi</taxon>
        <taxon>Dikarya</taxon>
        <taxon>Ascomycota</taxon>
        <taxon>Pezizomycotina</taxon>
        <taxon>Eurotiomycetes</taxon>
        <taxon>Eurotiomycetidae</taxon>
        <taxon>Eurotiales</taxon>
        <taxon>Aspergillaceae</taxon>
        <taxon>Aspergillus</taxon>
        <taxon>Aspergillus subgen. Fumigati</taxon>
    </lineage>
</organism>
<gene>
    <name evidence="9" type="ORF">CNMCM6805_004038</name>
</gene>
<evidence type="ECO:0000256" key="1">
    <source>
        <dbReference type="ARBA" id="ARBA00004141"/>
    </source>
</evidence>
<feature type="region of interest" description="Disordered" evidence="6">
    <location>
        <begin position="298"/>
        <end position="335"/>
    </location>
</feature>
<feature type="transmembrane region" description="Helical" evidence="7">
    <location>
        <begin position="69"/>
        <end position="87"/>
    </location>
</feature>
<keyword evidence="3 7" id="KW-1133">Transmembrane helix</keyword>
<feature type="transmembrane region" description="Helical" evidence="7">
    <location>
        <begin position="120"/>
        <end position="137"/>
    </location>
</feature>
<evidence type="ECO:0000256" key="6">
    <source>
        <dbReference type="SAM" id="MobiDB-lite"/>
    </source>
</evidence>
<feature type="compositionally biased region" description="Polar residues" evidence="6">
    <location>
        <begin position="302"/>
        <end position="316"/>
    </location>
</feature>
<feature type="transmembrane region" description="Helical" evidence="7">
    <location>
        <begin position="144"/>
        <end position="166"/>
    </location>
</feature>
<evidence type="ECO:0000259" key="8">
    <source>
        <dbReference type="Pfam" id="PF20684"/>
    </source>
</evidence>
<keyword evidence="4 7" id="KW-0472">Membrane</keyword>
<dbReference type="Pfam" id="PF20684">
    <property type="entry name" value="Fung_rhodopsin"/>
    <property type="match status" value="2"/>
</dbReference>
<keyword evidence="10" id="KW-1185">Reference proteome</keyword>
<evidence type="ECO:0000256" key="7">
    <source>
        <dbReference type="SAM" id="Phobius"/>
    </source>
</evidence>